<dbReference type="InterPro" id="IPR036291">
    <property type="entry name" value="NAD(P)-bd_dom_sf"/>
</dbReference>
<organism evidence="3 4">
    <name type="scientific">Peltaster fructicola</name>
    <dbReference type="NCBI Taxonomy" id="286661"/>
    <lineage>
        <taxon>Eukaryota</taxon>
        <taxon>Fungi</taxon>
        <taxon>Dikarya</taxon>
        <taxon>Ascomycota</taxon>
        <taxon>Pezizomycotina</taxon>
        <taxon>Dothideomycetes</taxon>
        <taxon>Dothideomycetes incertae sedis</taxon>
        <taxon>Peltaster</taxon>
    </lineage>
</organism>
<dbReference type="OrthoDB" id="10253736at2759"/>
<gene>
    <name evidence="3" type="ORF">AMS68_007350</name>
</gene>
<dbReference type="Pfam" id="PF13561">
    <property type="entry name" value="adh_short_C2"/>
    <property type="match status" value="1"/>
</dbReference>
<evidence type="ECO:0008006" key="5">
    <source>
        <dbReference type="Google" id="ProtNLM"/>
    </source>
</evidence>
<proteinExistence type="inferred from homology"/>
<evidence type="ECO:0000313" key="4">
    <source>
        <dbReference type="Proteomes" id="UP000503462"/>
    </source>
</evidence>
<dbReference type="CDD" id="cd05233">
    <property type="entry name" value="SDR_c"/>
    <property type="match status" value="1"/>
</dbReference>
<evidence type="ECO:0000313" key="3">
    <source>
        <dbReference type="EMBL" id="QIX01833.1"/>
    </source>
</evidence>
<dbReference type="PANTHER" id="PTHR24321">
    <property type="entry name" value="DEHYDROGENASES, SHORT CHAIN"/>
    <property type="match status" value="1"/>
</dbReference>
<evidence type="ECO:0000256" key="2">
    <source>
        <dbReference type="ARBA" id="ARBA00023002"/>
    </source>
</evidence>
<protein>
    <recommendedName>
        <fullName evidence="5">NAD(P)-binding protein</fullName>
    </recommendedName>
</protein>
<comment type="similarity">
    <text evidence="1">Belongs to the short-chain dehydrogenases/reductases (SDR) family.</text>
</comment>
<dbReference type="GO" id="GO:0016491">
    <property type="term" value="F:oxidoreductase activity"/>
    <property type="evidence" value="ECO:0007669"/>
    <property type="project" value="UniProtKB-KW"/>
</dbReference>
<dbReference type="Gene3D" id="3.40.50.720">
    <property type="entry name" value="NAD(P)-binding Rossmann-like Domain"/>
    <property type="match status" value="1"/>
</dbReference>
<dbReference type="EMBL" id="CP051143">
    <property type="protein sequence ID" value="QIX01833.1"/>
    <property type="molecule type" value="Genomic_DNA"/>
</dbReference>
<keyword evidence="4" id="KW-1185">Reference proteome</keyword>
<accession>A0A6H0Y4A2</accession>
<dbReference type="AlphaFoldDB" id="A0A6H0Y4A2"/>
<sequence>MKCSCRELRCKPVEQCWNGQYLKSIGASGDGCKRHGESIEASSSKQLEAKQQGCYVTVIDVTTASPLLKSGPRPRLQVLEGSITADLSQLFSQAIDQFGVIQCCIALASLDLSVLEQSESICDMQPSTWQKVFDVNIHGTFNTCQQWLRGIRDAAVAGKELHNVSLIIMGSEAGRYGVRTMAAYAAGKAAVQYGLLPSLAKDAPRIWPSARVNAVAPGAVDTDRFKEEVKQFGNDWKYMECEATVPLAKPVPVEDVARTILFLASERYSGSIHGQLIPIDAGKMGSLVWTQSELAQRR</sequence>
<name>A0A6H0Y4A2_9PEZI</name>
<dbReference type="PANTHER" id="PTHR24321:SF8">
    <property type="entry name" value="ESTRADIOL 17-BETA-DEHYDROGENASE 8-RELATED"/>
    <property type="match status" value="1"/>
</dbReference>
<dbReference type="Proteomes" id="UP000503462">
    <property type="component" value="Chromosome 5"/>
</dbReference>
<evidence type="ECO:0000256" key="1">
    <source>
        <dbReference type="ARBA" id="ARBA00006484"/>
    </source>
</evidence>
<reference evidence="3 4" key="1">
    <citation type="journal article" date="2016" name="Sci. Rep.">
        <title>Peltaster fructicola genome reveals evolution from an invasive phytopathogen to an ectophytic parasite.</title>
        <authorList>
            <person name="Xu C."/>
            <person name="Chen H."/>
            <person name="Gleason M.L."/>
            <person name="Xu J.R."/>
            <person name="Liu H."/>
            <person name="Zhang R."/>
            <person name="Sun G."/>
        </authorList>
    </citation>
    <scope>NUCLEOTIDE SEQUENCE [LARGE SCALE GENOMIC DNA]</scope>
    <source>
        <strain evidence="3 4">LNHT1506</strain>
    </source>
</reference>
<dbReference type="PRINTS" id="PR00081">
    <property type="entry name" value="GDHRDH"/>
</dbReference>
<dbReference type="InterPro" id="IPR002347">
    <property type="entry name" value="SDR_fam"/>
</dbReference>
<dbReference type="SUPFAM" id="SSF51735">
    <property type="entry name" value="NAD(P)-binding Rossmann-fold domains"/>
    <property type="match status" value="1"/>
</dbReference>
<keyword evidence="2" id="KW-0560">Oxidoreductase</keyword>